<gene>
    <name evidence="4" type="ORF">ROA7450_01034</name>
</gene>
<accession>A0A1X6YLN8</accession>
<dbReference type="Proteomes" id="UP000193061">
    <property type="component" value="Unassembled WGS sequence"/>
</dbReference>
<evidence type="ECO:0000313" key="5">
    <source>
        <dbReference type="Proteomes" id="UP000193061"/>
    </source>
</evidence>
<protein>
    <submittedName>
        <fullName evidence="4">YHS domain protein</fullName>
    </submittedName>
</protein>
<evidence type="ECO:0000256" key="1">
    <source>
        <dbReference type="SAM" id="MobiDB-lite"/>
    </source>
</evidence>
<feature type="region of interest" description="Disordered" evidence="1">
    <location>
        <begin position="153"/>
        <end position="172"/>
    </location>
</feature>
<proteinExistence type="predicted"/>
<organism evidence="4 5">
    <name type="scientific">Roseovarius albus</name>
    <dbReference type="NCBI Taxonomy" id="1247867"/>
    <lineage>
        <taxon>Bacteria</taxon>
        <taxon>Pseudomonadati</taxon>
        <taxon>Pseudomonadota</taxon>
        <taxon>Alphaproteobacteria</taxon>
        <taxon>Rhodobacterales</taxon>
        <taxon>Roseobacteraceae</taxon>
        <taxon>Roseovarius</taxon>
    </lineage>
</organism>
<dbReference type="OrthoDB" id="344729at2"/>
<dbReference type="RefSeq" id="WP_085804558.1">
    <property type="nucleotide sequence ID" value="NZ_FWFX01000002.1"/>
</dbReference>
<reference evidence="4 5" key="1">
    <citation type="submission" date="2017-03" db="EMBL/GenBank/DDBJ databases">
        <authorList>
            <person name="Afonso C.L."/>
            <person name="Miller P.J."/>
            <person name="Scott M.A."/>
            <person name="Spackman E."/>
            <person name="Goraichik I."/>
            <person name="Dimitrov K.M."/>
            <person name="Suarez D.L."/>
            <person name="Swayne D.E."/>
        </authorList>
    </citation>
    <scope>NUCLEOTIDE SEQUENCE [LARGE SCALE GENOMIC DNA]</scope>
    <source>
        <strain evidence="4 5">CECT 7450</strain>
    </source>
</reference>
<keyword evidence="2" id="KW-0732">Signal</keyword>
<evidence type="ECO:0000259" key="3">
    <source>
        <dbReference type="Pfam" id="PF04945"/>
    </source>
</evidence>
<dbReference type="AlphaFoldDB" id="A0A1X6YLN8"/>
<evidence type="ECO:0000256" key="2">
    <source>
        <dbReference type="SAM" id="SignalP"/>
    </source>
</evidence>
<sequence length="172" mass="18334">MKRFASVAFAALLAPMAAFAGPQYVDETGFAVSGFDVVAYFDLEQNAVGEKQTAPVPGKKSITADYNGATFAFSSEENRDKFTADPAHYAPQFDGHCAYGVSKGGKVPANPNLWRIVDDKLYLNITPVVVGFWEEDIPGNISLAGSNWPGIEGSDASTSTIPKYTSDAPQAD</sequence>
<feature type="chain" id="PRO_5013140849" evidence="2">
    <location>
        <begin position="21"/>
        <end position="172"/>
    </location>
</feature>
<name>A0A1X6YLN8_9RHOB</name>
<evidence type="ECO:0000313" key="4">
    <source>
        <dbReference type="EMBL" id="SLN25035.1"/>
    </source>
</evidence>
<dbReference type="NCBIfam" id="NF041384">
    <property type="entry name" value="YHS_seleno_dom"/>
    <property type="match status" value="1"/>
</dbReference>
<dbReference type="InterPro" id="IPR007029">
    <property type="entry name" value="YHS_dom"/>
</dbReference>
<keyword evidence="5" id="KW-1185">Reference proteome</keyword>
<dbReference type="EMBL" id="FWFX01000002">
    <property type="protein sequence ID" value="SLN25035.1"/>
    <property type="molecule type" value="Genomic_DNA"/>
</dbReference>
<feature type="domain" description="YHS" evidence="3">
    <location>
        <begin position="56"/>
        <end position="92"/>
    </location>
</feature>
<feature type="signal peptide" evidence="2">
    <location>
        <begin position="1"/>
        <end position="20"/>
    </location>
</feature>
<dbReference type="Pfam" id="PF04945">
    <property type="entry name" value="YHS"/>
    <property type="match status" value="1"/>
</dbReference>